<dbReference type="Proteomes" id="UP000663872">
    <property type="component" value="Unassembled WGS sequence"/>
</dbReference>
<keyword evidence="2 3" id="KW-0963">Cytoplasm</keyword>
<dbReference type="InterPro" id="IPR012981">
    <property type="entry name" value="PIH1_N"/>
</dbReference>
<dbReference type="EMBL" id="CAJNYT010004314">
    <property type="protein sequence ID" value="CAF3652066.1"/>
    <property type="molecule type" value="Genomic_DNA"/>
</dbReference>
<dbReference type="InterPro" id="IPR034727">
    <property type="entry name" value="Kintoun"/>
</dbReference>
<dbReference type="EMBL" id="CAJOBR010000293">
    <property type="protein sequence ID" value="CAF4492306.1"/>
    <property type="molecule type" value="Genomic_DNA"/>
</dbReference>
<dbReference type="CDD" id="cd06463">
    <property type="entry name" value="p23_like"/>
    <property type="match status" value="1"/>
</dbReference>
<dbReference type="InterPro" id="IPR029063">
    <property type="entry name" value="SAM-dependent_MTases_sf"/>
</dbReference>
<evidence type="ECO:0000259" key="6">
    <source>
        <dbReference type="Pfam" id="PF18201"/>
    </source>
</evidence>
<feature type="compositionally biased region" description="Basic and acidic residues" evidence="4">
    <location>
        <begin position="882"/>
        <end position="892"/>
    </location>
</feature>
<feature type="compositionally biased region" description="Polar residues" evidence="4">
    <location>
        <begin position="1124"/>
        <end position="1142"/>
    </location>
</feature>
<evidence type="ECO:0000313" key="7">
    <source>
        <dbReference type="EMBL" id="CAF3652066.1"/>
    </source>
</evidence>
<dbReference type="PANTHER" id="PTHR12890:SF0">
    <property type="entry name" value="PROTEIN-L-HISTIDINE N-PROS-METHYLTRANSFERASE"/>
    <property type="match status" value="1"/>
</dbReference>
<feature type="compositionally biased region" description="Basic and acidic residues" evidence="4">
    <location>
        <begin position="913"/>
        <end position="929"/>
    </location>
</feature>
<dbReference type="Gene3D" id="2.60.40.790">
    <property type="match status" value="1"/>
</dbReference>
<evidence type="ECO:0000256" key="4">
    <source>
        <dbReference type="SAM" id="MobiDB-lite"/>
    </source>
</evidence>
<protein>
    <recommendedName>
        <fullName evidence="3">Protein kintoun</fullName>
    </recommendedName>
    <alternativeName>
        <fullName evidence="3">Dynein assembly factor 2, axonemal homolog</fullName>
    </alternativeName>
</protein>
<feature type="compositionally biased region" description="Polar residues" evidence="4">
    <location>
        <begin position="841"/>
        <end position="850"/>
    </location>
</feature>
<feature type="region of interest" description="Disordered" evidence="4">
    <location>
        <begin position="841"/>
        <end position="938"/>
    </location>
</feature>
<sequence length="1156" mass="131719">MITTSNEYCSYCQHSSFVPLRSTWARAVLNKMESDRCLKNIDRNKWYRLSRYDLLRKEYQQCFEQLYEDEETTVFMKESEKRSDNVPLQIIHSLLTSLLTLFITRTSANGLIGRGRMFVYSKAQFKTLLNIESHEESSRFNSLLDIGAGDGSVTERMSSLFKNVYVTELSSAMQWRLSNYGYTVLDTDHWQNLTFDVITCLNVLDRCEKPLTLLKQMRQHLNSKIGRLIISLVLPFKPYFEYNNNHYPDETIAIEGDLPEEQINSFLLNVLQPLGFRLKKLTRLPYLCEGDIERSYYFLFLQIMSNTSFEDKLKDLNLSNDELKRFSDAFKNDEFRKLFIEYAEELNDPKSRELYEKEICAVEAQRGLDAKFVHPKPGHVIKTTIDGTKKCFINIATNEHVEKPSYNKTAGTNGKQGVSWSLPHCLAGPHEDIDHESKPCTVYDVIFSPDTYRMAETNGRFMNMLQDSALDSVENNYHCKLDRNNVKKLKMKFKGVPKATIIRKKKENQQEETVQDTEKALKDETDDIIEKAISNAQNHKVVLSSHNRAVNPPPSNNMNQTETTIAPRTDENGFTIPTYRIVHRGEFDIQDCSNSLVTQVHSMRPKELVVEIDLPLCASSSNVDLDVCERTLKLSCNAPKYSLDLHLPYPVRESDSHARFDKKQRKLLVTLAVIKETPSIIQMDTNVDMDGKNEEAEASTEIVPTIETTNESVSSDEKASSITYTCIPFEYKQGLAHIALVLYVKNIDKPTLKIENDGQHITIKLSSLGSGFYPLYHQLYLDFGEPMVFDTTESSSTIKFNDDNVLILLKKISNDKHLTKFTSSVNGDDMTVNYFPASTAMETSDTSTKQRMTKEDFIRSDSSSSSSADQQKKLSRKQAKKMAKENRKKQEVPDDNEQLVNEVSKITLQSNQEEIKLDGTNDNRKTASEEHDDDLSDMKAVASRPTIYRRHMSESNVDLQMGSNGEFKLKGILKNSTKYRSYSESLNEPFNNIGNDFQRDESAFEASSTVDDLTSSNENNSIVTSPDSSGSNSFCTTSNSSVNVKHVTFNNQVSRKTFKPGGPVSGMRKLSTNQQRKLKKRKRQDSLNSQSSDQDDTTNEKNKPKQSGTYKNPVELQDVIAWQANGSQSNNDENKKGTTTKSAVRFTNPLIFELDN</sequence>
<dbReference type="Gene3D" id="3.40.50.150">
    <property type="entry name" value="Vaccinia Virus protein VP39"/>
    <property type="match status" value="1"/>
</dbReference>
<dbReference type="SUPFAM" id="SSF53335">
    <property type="entry name" value="S-adenosyl-L-methionine-dependent methyltransferases"/>
    <property type="match status" value="1"/>
</dbReference>
<dbReference type="InterPro" id="IPR007884">
    <property type="entry name" value="METL9"/>
</dbReference>
<dbReference type="PANTHER" id="PTHR12890">
    <property type="entry name" value="DREV PROTEIN"/>
    <property type="match status" value="1"/>
</dbReference>
<evidence type="ECO:0000256" key="1">
    <source>
        <dbReference type="ARBA" id="ARBA00004496"/>
    </source>
</evidence>
<evidence type="ECO:0000256" key="2">
    <source>
        <dbReference type="ARBA" id="ARBA00022490"/>
    </source>
</evidence>
<comment type="similarity">
    <text evidence="3">Belongs to the PIH1 family. Kintoun subfamily.</text>
</comment>
<accession>A0A818R661</accession>
<feature type="domain" description="PIH1D1/2/3 CS-like" evidence="6">
    <location>
        <begin position="575"/>
        <end position="674"/>
    </location>
</feature>
<feature type="compositionally biased region" description="Polar residues" evidence="4">
    <location>
        <begin position="898"/>
        <end position="912"/>
    </location>
</feature>
<feature type="compositionally biased region" description="Polar residues" evidence="4">
    <location>
        <begin position="1005"/>
        <end position="1039"/>
    </location>
</feature>
<evidence type="ECO:0000313" key="9">
    <source>
        <dbReference type="Proteomes" id="UP000663872"/>
    </source>
</evidence>
<dbReference type="Pfam" id="PF08190">
    <property type="entry name" value="PIH1"/>
    <property type="match status" value="1"/>
</dbReference>
<feature type="region of interest" description="Disordered" evidence="4">
    <location>
        <begin position="1002"/>
        <end position="1039"/>
    </location>
</feature>
<dbReference type="GO" id="GO:0070286">
    <property type="term" value="P:axonemal dynein complex assembly"/>
    <property type="evidence" value="ECO:0007669"/>
    <property type="project" value="UniProtKB-UniRule"/>
</dbReference>
<organism evidence="7 9">
    <name type="scientific">Rotaria socialis</name>
    <dbReference type="NCBI Taxonomy" id="392032"/>
    <lineage>
        <taxon>Eukaryota</taxon>
        <taxon>Metazoa</taxon>
        <taxon>Spiralia</taxon>
        <taxon>Gnathifera</taxon>
        <taxon>Rotifera</taxon>
        <taxon>Eurotatoria</taxon>
        <taxon>Bdelloidea</taxon>
        <taxon>Philodinida</taxon>
        <taxon>Philodinidae</taxon>
        <taxon>Rotaria</taxon>
    </lineage>
</organism>
<dbReference type="HAMAP" id="MF_03069">
    <property type="entry name" value="Kintoun"/>
    <property type="match status" value="1"/>
</dbReference>
<dbReference type="GO" id="GO:0106370">
    <property type="term" value="F:protein-L-histidine N-pros-methyltransferase activity"/>
    <property type="evidence" value="ECO:0007669"/>
    <property type="project" value="InterPro"/>
</dbReference>
<evidence type="ECO:0000256" key="3">
    <source>
        <dbReference type="HAMAP-Rule" id="MF_03069"/>
    </source>
</evidence>
<feature type="domain" description="PIH1 N-terminal" evidence="5">
    <location>
        <begin position="346"/>
        <end position="509"/>
    </location>
</feature>
<dbReference type="InterPro" id="IPR041442">
    <property type="entry name" value="PIH1D1/2/3_CS-like"/>
</dbReference>
<dbReference type="GO" id="GO:0060285">
    <property type="term" value="P:cilium-dependent cell motility"/>
    <property type="evidence" value="ECO:0007669"/>
    <property type="project" value="UniProtKB-UniRule"/>
</dbReference>
<dbReference type="AlphaFoldDB" id="A0A818R661"/>
<comment type="function">
    <text evidence="3">Required for cytoplasmic pre-assembly of axonemal dyneins, thereby playing a central role in motility in cilia and flagella. Involved in pre-assembly of dynein arm complexes in the cytoplasm before intraflagellar transport loads them for the ciliary compartment.</text>
</comment>
<dbReference type="InterPro" id="IPR008978">
    <property type="entry name" value="HSP20-like_chaperone"/>
</dbReference>
<dbReference type="GO" id="GO:0005737">
    <property type="term" value="C:cytoplasm"/>
    <property type="evidence" value="ECO:0007669"/>
    <property type="project" value="UniProtKB-SubCell"/>
</dbReference>
<name>A0A818R661_9BILA</name>
<reference evidence="7" key="1">
    <citation type="submission" date="2021-02" db="EMBL/GenBank/DDBJ databases">
        <authorList>
            <person name="Nowell W R."/>
        </authorList>
    </citation>
    <scope>NUCLEOTIDE SEQUENCE</scope>
</reference>
<dbReference type="Proteomes" id="UP000663848">
    <property type="component" value="Unassembled WGS sequence"/>
</dbReference>
<gene>
    <name evidence="7" type="ORF">GRG538_LOCUS25255</name>
    <name evidence="8" type="ORF">QYT958_LOCUS3962</name>
</gene>
<proteinExistence type="inferred from homology"/>
<evidence type="ECO:0000313" key="8">
    <source>
        <dbReference type="EMBL" id="CAF4492306.1"/>
    </source>
</evidence>
<dbReference type="Pfam" id="PF05219">
    <property type="entry name" value="DREV"/>
    <property type="match status" value="1"/>
</dbReference>
<evidence type="ECO:0000259" key="5">
    <source>
        <dbReference type="Pfam" id="PF08190"/>
    </source>
</evidence>
<feature type="region of interest" description="Disordered" evidence="4">
    <location>
        <begin position="1053"/>
        <end position="1142"/>
    </location>
</feature>
<dbReference type="Pfam" id="PF18201">
    <property type="entry name" value="PIH1_CS"/>
    <property type="match status" value="1"/>
</dbReference>
<comment type="caution">
    <text evidence="7">The sequence shown here is derived from an EMBL/GenBank/DDBJ whole genome shotgun (WGS) entry which is preliminary data.</text>
</comment>
<comment type="subcellular location">
    <subcellularLocation>
        <location evidence="1 3">Cytoplasm</location>
    </subcellularLocation>
</comment>